<gene>
    <name evidence="1" type="ORF">PYTT_1599</name>
</gene>
<dbReference type="RefSeq" id="WP_067774420.1">
    <property type="nucleotide sequence ID" value="NZ_JACVVN010000012.1"/>
</dbReference>
<dbReference type="STRING" id="1679444.PYTT_1599"/>
<dbReference type="AlphaFoldDB" id="A0A1C7PCZ8"/>
<accession>A0A1C7PCZ8</accession>
<organism evidence="1 2">
    <name type="scientific">Akkermansia glycaniphila</name>
    <dbReference type="NCBI Taxonomy" id="1679444"/>
    <lineage>
        <taxon>Bacteria</taxon>
        <taxon>Pseudomonadati</taxon>
        <taxon>Verrucomicrobiota</taxon>
        <taxon>Verrucomicrobiia</taxon>
        <taxon>Verrucomicrobiales</taxon>
        <taxon>Akkermansiaceae</taxon>
        <taxon>Akkermansia</taxon>
    </lineage>
</organism>
<proteinExistence type="predicted"/>
<keyword evidence="2" id="KW-1185">Reference proteome</keyword>
<evidence type="ECO:0000313" key="2">
    <source>
        <dbReference type="Proteomes" id="UP000176204"/>
    </source>
</evidence>
<dbReference type="KEGG" id="agl:PYTT_1599"/>
<reference evidence="2" key="1">
    <citation type="submission" date="2016-09" db="EMBL/GenBank/DDBJ databases">
        <authorList>
            <person name="Koehorst J."/>
        </authorList>
    </citation>
    <scope>NUCLEOTIDE SEQUENCE [LARGE SCALE GENOMIC DNA]</scope>
</reference>
<protein>
    <submittedName>
        <fullName evidence="1">Uncharacterized protein</fullName>
    </submittedName>
</protein>
<name>A0A1C7PCZ8_9BACT</name>
<evidence type="ECO:0000313" key="1">
    <source>
        <dbReference type="EMBL" id="SEH90639.1"/>
    </source>
</evidence>
<dbReference type="EMBL" id="LT629973">
    <property type="protein sequence ID" value="SEH90639.1"/>
    <property type="molecule type" value="Genomic_DNA"/>
</dbReference>
<dbReference type="Proteomes" id="UP000176204">
    <property type="component" value="Chromosome I"/>
</dbReference>
<sequence length="74" mass="8590">MVVFKKERCELVEPEPGVWRRTVLYREFQGERVLCVEESLVSFDLRPVGVCYPSRCPCWVVDDAVIRDAQDEGV</sequence>